<comment type="caution">
    <text evidence="2">The sequence shown here is derived from an EMBL/GenBank/DDBJ whole genome shotgun (WGS) entry which is preliminary data.</text>
</comment>
<evidence type="ECO:0000313" key="2">
    <source>
        <dbReference type="EMBL" id="MBB4913231.1"/>
    </source>
</evidence>
<sequence>MSPAGKRGLSRKDKSGRVGLDPRPMQDWVALPMGDKLGRVGLGRAAG</sequence>
<organism evidence="2 3">
    <name type="scientific">Streptosporangium saharense</name>
    <dbReference type="NCBI Taxonomy" id="1706840"/>
    <lineage>
        <taxon>Bacteria</taxon>
        <taxon>Bacillati</taxon>
        <taxon>Actinomycetota</taxon>
        <taxon>Actinomycetes</taxon>
        <taxon>Streptosporangiales</taxon>
        <taxon>Streptosporangiaceae</taxon>
        <taxon>Streptosporangium</taxon>
    </lineage>
</organism>
<dbReference type="AlphaFoldDB" id="A0A7W7VK28"/>
<evidence type="ECO:0000256" key="1">
    <source>
        <dbReference type="SAM" id="MobiDB-lite"/>
    </source>
</evidence>
<gene>
    <name evidence="2" type="ORF">FHS44_000303</name>
</gene>
<name>A0A7W7VK28_9ACTN</name>
<accession>A0A7W7VK28</accession>
<feature type="region of interest" description="Disordered" evidence="1">
    <location>
        <begin position="1"/>
        <end position="28"/>
    </location>
</feature>
<evidence type="ECO:0000313" key="3">
    <source>
        <dbReference type="Proteomes" id="UP000552644"/>
    </source>
</evidence>
<keyword evidence="3" id="KW-1185">Reference proteome</keyword>
<reference evidence="2 3" key="1">
    <citation type="submission" date="2020-08" db="EMBL/GenBank/DDBJ databases">
        <title>Genomic Encyclopedia of Type Strains, Phase III (KMG-III): the genomes of soil and plant-associated and newly described type strains.</title>
        <authorList>
            <person name="Whitman W."/>
        </authorList>
    </citation>
    <scope>NUCLEOTIDE SEQUENCE [LARGE SCALE GENOMIC DNA]</scope>
    <source>
        <strain evidence="2 3">CECT 8840</strain>
    </source>
</reference>
<proteinExistence type="predicted"/>
<protein>
    <submittedName>
        <fullName evidence="2">Uncharacterized protein</fullName>
    </submittedName>
</protein>
<dbReference type="EMBL" id="JACHJP010000001">
    <property type="protein sequence ID" value="MBB4913231.1"/>
    <property type="molecule type" value="Genomic_DNA"/>
</dbReference>
<dbReference type="Proteomes" id="UP000552644">
    <property type="component" value="Unassembled WGS sequence"/>
</dbReference>